<comment type="caution">
    <text evidence="3">The sequence shown here is derived from an EMBL/GenBank/DDBJ whole genome shotgun (WGS) entry which is preliminary data.</text>
</comment>
<dbReference type="InterPro" id="IPR045247">
    <property type="entry name" value="Oye-like"/>
</dbReference>
<gene>
    <name evidence="3" type="ORF">AAE3_LOCUS6523</name>
</gene>
<dbReference type="GO" id="GO:0016491">
    <property type="term" value="F:oxidoreductase activity"/>
    <property type="evidence" value="ECO:0007669"/>
    <property type="project" value="InterPro"/>
</dbReference>
<feature type="compositionally biased region" description="Polar residues" evidence="1">
    <location>
        <begin position="367"/>
        <end position="376"/>
    </location>
</feature>
<dbReference type="InterPro" id="IPR001155">
    <property type="entry name" value="OxRdtase_FMN_N"/>
</dbReference>
<dbReference type="Proteomes" id="UP000467700">
    <property type="component" value="Unassembled WGS sequence"/>
</dbReference>
<accession>A0A8S0XRX7</accession>
<feature type="region of interest" description="Disordered" evidence="1">
    <location>
        <begin position="355"/>
        <end position="376"/>
    </location>
</feature>
<sequence>MVANALLRPISLGTIELNNRIGMSALTRSRSHSTYPTELMKEYYVQRADAGLIVSEGLLITRQGTEWPRAPGIWDEDHVEGWKSIVTAVHHAGGKMYAQLWHLGRLSHPDAPEQKLASVPVYGPSAIAARGGKFRHLPGTPGYVKPTSIDDPWVLVAQFKQAAVNAKQAGFDGVELHGGTGYLITQFLDNTSNKRTDQWGGSVENRSRFGLEVLKALVEVFGRDVAVKLSPTGGYNDVGMPLQETLETFTYFISEADKLCLSYIVLLRHSPRYDPVYEDGVHRATKHDVLESYGHLIKHAKVYINGDVTPGEGQKLVSEGKVDGIFIGLGYIAHPDLVKRIEHGMPLDNTADIEHFQTEEDDDDSSKGYTDYSTRF</sequence>
<dbReference type="Pfam" id="PF00724">
    <property type="entry name" value="Oxidored_FMN"/>
    <property type="match status" value="1"/>
</dbReference>
<evidence type="ECO:0000256" key="1">
    <source>
        <dbReference type="SAM" id="MobiDB-lite"/>
    </source>
</evidence>
<dbReference type="EMBL" id="CACVBS010000044">
    <property type="protein sequence ID" value="CAA7264371.1"/>
    <property type="molecule type" value="Genomic_DNA"/>
</dbReference>
<dbReference type="PANTHER" id="PTHR22893:SF91">
    <property type="entry name" value="NADPH DEHYDROGENASE 2-RELATED"/>
    <property type="match status" value="1"/>
</dbReference>
<dbReference type="AlphaFoldDB" id="A0A8S0XRX7"/>
<protein>
    <recommendedName>
        <fullName evidence="2">NADH:flavin oxidoreductase/NADH oxidase N-terminal domain-containing protein</fullName>
    </recommendedName>
</protein>
<dbReference type="InterPro" id="IPR013785">
    <property type="entry name" value="Aldolase_TIM"/>
</dbReference>
<dbReference type="SUPFAM" id="SSF51395">
    <property type="entry name" value="FMN-linked oxidoreductases"/>
    <property type="match status" value="1"/>
</dbReference>
<keyword evidence="4" id="KW-1185">Reference proteome</keyword>
<dbReference type="PANTHER" id="PTHR22893">
    <property type="entry name" value="NADH OXIDOREDUCTASE-RELATED"/>
    <property type="match status" value="1"/>
</dbReference>
<evidence type="ECO:0000313" key="3">
    <source>
        <dbReference type="EMBL" id="CAA7264371.1"/>
    </source>
</evidence>
<dbReference type="CDD" id="cd02933">
    <property type="entry name" value="OYE_like_FMN"/>
    <property type="match status" value="1"/>
</dbReference>
<name>A0A8S0XRX7_CYCAE</name>
<dbReference type="OrthoDB" id="276546at2759"/>
<proteinExistence type="predicted"/>
<feature type="domain" description="NADH:flavin oxidoreductase/NADH oxidase N-terminal" evidence="2">
    <location>
        <begin position="6"/>
        <end position="347"/>
    </location>
</feature>
<reference evidence="3 4" key="1">
    <citation type="submission" date="2020-01" db="EMBL/GenBank/DDBJ databases">
        <authorList>
            <person name="Gupta K D."/>
        </authorList>
    </citation>
    <scope>NUCLEOTIDE SEQUENCE [LARGE SCALE GENOMIC DNA]</scope>
</reference>
<organism evidence="3 4">
    <name type="scientific">Cyclocybe aegerita</name>
    <name type="common">Black poplar mushroom</name>
    <name type="synonym">Agrocybe aegerita</name>
    <dbReference type="NCBI Taxonomy" id="1973307"/>
    <lineage>
        <taxon>Eukaryota</taxon>
        <taxon>Fungi</taxon>
        <taxon>Dikarya</taxon>
        <taxon>Basidiomycota</taxon>
        <taxon>Agaricomycotina</taxon>
        <taxon>Agaricomycetes</taxon>
        <taxon>Agaricomycetidae</taxon>
        <taxon>Agaricales</taxon>
        <taxon>Agaricineae</taxon>
        <taxon>Bolbitiaceae</taxon>
        <taxon>Cyclocybe</taxon>
    </lineage>
</organism>
<evidence type="ECO:0000313" key="4">
    <source>
        <dbReference type="Proteomes" id="UP000467700"/>
    </source>
</evidence>
<dbReference type="GO" id="GO:0010181">
    <property type="term" value="F:FMN binding"/>
    <property type="evidence" value="ECO:0007669"/>
    <property type="project" value="InterPro"/>
</dbReference>
<evidence type="ECO:0000259" key="2">
    <source>
        <dbReference type="Pfam" id="PF00724"/>
    </source>
</evidence>
<dbReference type="Gene3D" id="3.20.20.70">
    <property type="entry name" value="Aldolase class I"/>
    <property type="match status" value="1"/>
</dbReference>